<gene>
    <name evidence="3" type="ORF">CVIRNUC_003393</name>
</gene>
<keyword evidence="4" id="KW-1185">Reference proteome</keyword>
<dbReference type="InterPro" id="IPR002464">
    <property type="entry name" value="DNA/RNA_helicase_DEAH_CS"/>
</dbReference>
<dbReference type="InterPro" id="IPR027417">
    <property type="entry name" value="P-loop_NTPase"/>
</dbReference>
<name>A0AAV1HZC7_9CHLO</name>
<dbReference type="AlphaFoldDB" id="A0AAV1HZC7"/>
<dbReference type="Proteomes" id="UP001314263">
    <property type="component" value="Unassembled WGS sequence"/>
</dbReference>
<dbReference type="Gene3D" id="3.40.50.300">
    <property type="entry name" value="P-loop containing nucleotide triphosphate hydrolases"/>
    <property type="match status" value="2"/>
</dbReference>
<dbReference type="EMBL" id="CAUYUE010000004">
    <property type="protein sequence ID" value="CAK0766777.1"/>
    <property type="molecule type" value="Genomic_DNA"/>
</dbReference>
<protein>
    <recommendedName>
        <fullName evidence="2">Helicase ATP-binding domain-containing protein</fullName>
    </recommendedName>
</protein>
<proteinExistence type="predicted"/>
<reference evidence="3 4" key="1">
    <citation type="submission" date="2023-10" db="EMBL/GenBank/DDBJ databases">
        <authorList>
            <person name="Maclean D."/>
            <person name="Macfadyen A."/>
        </authorList>
    </citation>
    <scope>NUCLEOTIDE SEQUENCE [LARGE SCALE GENOMIC DNA]</scope>
</reference>
<accession>A0AAV1HZC7</accession>
<dbReference type="InterPro" id="IPR014001">
    <property type="entry name" value="Helicase_ATP-bd"/>
</dbReference>
<dbReference type="Pfam" id="PF00271">
    <property type="entry name" value="Helicase_C"/>
    <property type="match status" value="1"/>
</dbReference>
<dbReference type="PROSITE" id="PS00690">
    <property type="entry name" value="DEAH_ATP_HELICASE"/>
    <property type="match status" value="1"/>
</dbReference>
<evidence type="ECO:0000313" key="3">
    <source>
        <dbReference type="EMBL" id="CAK0766777.1"/>
    </source>
</evidence>
<dbReference type="SUPFAM" id="SSF52540">
    <property type="entry name" value="P-loop containing nucleoside triphosphate hydrolases"/>
    <property type="match status" value="2"/>
</dbReference>
<dbReference type="InterPro" id="IPR001650">
    <property type="entry name" value="Helicase_C-like"/>
</dbReference>
<sequence>MGTGKTLTALIFAMTFPNKRVIVVAPEEILFTWKQEVARLGLHRPFEWHTYSHIQKLRGRIKGAVVILDEAHNFVDEAGFEARLGIMDEMRGAFKILLLTGTPITSAWQGWSDLVLLINIAAGRELLPHNRQLFETQYMIIDRKRAAVWGYTEPIARSFGWVLRKYVEVTQDVVHATTLLSAPRWVVIALKTLGLLRDPGIPTGYEEELLSSTVWQKLGVTTRTVLQQIVTPVHILADIPKRAVAHAMSEINAIIFGPIWFWYVQLRRREFRNIRKLDDDKLGSVIEPFVSFYDMGENPAYPTVSYHVKTVQYDYLQNALFVKLQAGLIESVDLKSLRNTNDEAEAGFYSNIAGFGYQVYHKFRDASRRISCICHPDKGYFAPKFAKVLEIIDKSASTRAVVYSEFRSTFDYFKLFLESVKRPYQSLDIRMTVRKRLDILDAFKSGSIGILVLHPKLTEGISIMGATQMHILEPLQRVHHLQQVSARVVRFMSHDHLHPSERRVDVYTWQATLGADYMKQLHTRVVRGVELLRHWWKYHPEVVPPLPGLGESFQKVIKSTTMRNDTETVDEEITNGNEYMRREIDRLSKHLRLMKASESHVDCCIWDPDEENLDDCLKTGPACETLYKSTEN</sequence>
<organism evidence="3 4">
    <name type="scientific">Coccomyxa viridis</name>
    <dbReference type="NCBI Taxonomy" id="1274662"/>
    <lineage>
        <taxon>Eukaryota</taxon>
        <taxon>Viridiplantae</taxon>
        <taxon>Chlorophyta</taxon>
        <taxon>core chlorophytes</taxon>
        <taxon>Trebouxiophyceae</taxon>
        <taxon>Trebouxiophyceae incertae sedis</taxon>
        <taxon>Coccomyxaceae</taxon>
        <taxon>Coccomyxa</taxon>
    </lineage>
</organism>
<evidence type="ECO:0000313" key="4">
    <source>
        <dbReference type="Proteomes" id="UP001314263"/>
    </source>
</evidence>
<dbReference type="PROSITE" id="PS51192">
    <property type="entry name" value="HELICASE_ATP_BIND_1"/>
    <property type="match status" value="1"/>
</dbReference>
<evidence type="ECO:0000259" key="2">
    <source>
        <dbReference type="PROSITE" id="PS51192"/>
    </source>
</evidence>
<keyword evidence="1" id="KW-0378">Hydrolase</keyword>
<feature type="domain" description="Helicase ATP-binding" evidence="2">
    <location>
        <begin position="1"/>
        <end position="121"/>
    </location>
</feature>
<dbReference type="GO" id="GO:0016787">
    <property type="term" value="F:hydrolase activity"/>
    <property type="evidence" value="ECO:0007669"/>
    <property type="project" value="UniProtKB-KW"/>
</dbReference>
<evidence type="ECO:0000256" key="1">
    <source>
        <dbReference type="ARBA" id="ARBA00022801"/>
    </source>
</evidence>
<comment type="caution">
    <text evidence="3">The sequence shown here is derived from an EMBL/GenBank/DDBJ whole genome shotgun (WGS) entry which is preliminary data.</text>
</comment>